<evidence type="ECO:0000256" key="7">
    <source>
        <dbReference type="ARBA" id="ARBA00022777"/>
    </source>
</evidence>
<proteinExistence type="inferred from homology"/>
<accession>A0A6A6UR12</accession>
<name>A0A6A6UR12_9PEZI</name>
<evidence type="ECO:0000256" key="10">
    <source>
        <dbReference type="ARBA" id="ARBA00022958"/>
    </source>
</evidence>
<keyword evidence="8" id="KW-0067">ATP-binding</keyword>
<dbReference type="PRINTS" id="PR00990">
    <property type="entry name" value="RIBOKINASE"/>
</dbReference>
<evidence type="ECO:0000313" key="14">
    <source>
        <dbReference type="EMBL" id="KAF2673837.1"/>
    </source>
</evidence>
<dbReference type="InterPro" id="IPR002139">
    <property type="entry name" value="Ribo/fructo_kinase"/>
</dbReference>
<evidence type="ECO:0000256" key="1">
    <source>
        <dbReference type="ARBA" id="ARBA00010688"/>
    </source>
</evidence>
<sequence length="322" mass="34430">ITILGSLNMDMVTVTNKVPGPGETVLAESFSTGCGGKGANQAVAAARLTQFHPDERRTAGVQMIGAVGCDDFGVRLKEGLQKSGVDVEFVKEVSSAGTGTATITVEKETGENRIMVVSGANQEVVTADQLADEFDYGKVLLCQLECPVETVLGHLKRASRLKTGQNRTKTILNPSPTIPLPKETFKFVDYLVVNETEGQFYARELGEKDSSPANPSLTDQATTLLEYVNSGVIITLGGRGVYYAKKEDGEIHTAILAATEVEKVVDTTAAGDTFVGAFASWLARGDKKSYTNEWQFLETAIQFGQDAAAWAVQRPGAQDSIP</sequence>
<dbReference type="AlphaFoldDB" id="A0A6A6UR12"/>
<feature type="non-terminal residue" evidence="14">
    <location>
        <position position="322"/>
    </location>
</feature>
<dbReference type="GO" id="GO:0006014">
    <property type="term" value="P:D-ribose metabolic process"/>
    <property type="evidence" value="ECO:0007669"/>
    <property type="project" value="InterPro"/>
</dbReference>
<evidence type="ECO:0000259" key="13">
    <source>
        <dbReference type="Pfam" id="PF00294"/>
    </source>
</evidence>
<dbReference type="SUPFAM" id="SSF53613">
    <property type="entry name" value="Ribokinase-like"/>
    <property type="match status" value="1"/>
</dbReference>
<dbReference type="InterPro" id="IPR002173">
    <property type="entry name" value="Carboh/pur_kinase_PfkB_CS"/>
</dbReference>
<dbReference type="PANTHER" id="PTHR10584">
    <property type="entry name" value="SUGAR KINASE"/>
    <property type="match status" value="1"/>
</dbReference>
<reference evidence="14" key="1">
    <citation type="journal article" date="2020" name="Stud. Mycol.">
        <title>101 Dothideomycetes genomes: a test case for predicting lifestyles and emergence of pathogens.</title>
        <authorList>
            <person name="Haridas S."/>
            <person name="Albert R."/>
            <person name="Binder M."/>
            <person name="Bloem J."/>
            <person name="Labutti K."/>
            <person name="Salamov A."/>
            <person name="Andreopoulos B."/>
            <person name="Baker S."/>
            <person name="Barry K."/>
            <person name="Bills G."/>
            <person name="Bluhm B."/>
            <person name="Cannon C."/>
            <person name="Castanera R."/>
            <person name="Culley D."/>
            <person name="Daum C."/>
            <person name="Ezra D."/>
            <person name="Gonzalez J."/>
            <person name="Henrissat B."/>
            <person name="Kuo A."/>
            <person name="Liang C."/>
            <person name="Lipzen A."/>
            <person name="Lutzoni F."/>
            <person name="Magnuson J."/>
            <person name="Mondo S."/>
            <person name="Nolan M."/>
            <person name="Ohm R."/>
            <person name="Pangilinan J."/>
            <person name="Park H.-J."/>
            <person name="Ramirez L."/>
            <person name="Alfaro M."/>
            <person name="Sun H."/>
            <person name="Tritt A."/>
            <person name="Yoshinaga Y."/>
            <person name="Zwiers L.-H."/>
            <person name="Turgeon B."/>
            <person name="Goodwin S."/>
            <person name="Spatafora J."/>
            <person name="Crous P."/>
            <person name="Grigoriev I."/>
        </authorList>
    </citation>
    <scope>NUCLEOTIDE SEQUENCE</scope>
    <source>
        <strain evidence="14">CBS 115976</strain>
    </source>
</reference>
<dbReference type="PROSITE" id="PS00584">
    <property type="entry name" value="PFKB_KINASES_2"/>
    <property type="match status" value="1"/>
</dbReference>
<dbReference type="PANTHER" id="PTHR10584:SF166">
    <property type="entry name" value="RIBOKINASE"/>
    <property type="match status" value="1"/>
</dbReference>
<dbReference type="Gene3D" id="3.40.1190.20">
    <property type="match status" value="1"/>
</dbReference>
<evidence type="ECO:0000256" key="11">
    <source>
        <dbReference type="ARBA" id="ARBA00023277"/>
    </source>
</evidence>
<dbReference type="InterPro" id="IPR011611">
    <property type="entry name" value="PfkB_dom"/>
</dbReference>
<evidence type="ECO:0000256" key="4">
    <source>
        <dbReference type="ARBA" id="ARBA00022679"/>
    </source>
</evidence>
<dbReference type="GO" id="GO:0046872">
    <property type="term" value="F:metal ion binding"/>
    <property type="evidence" value="ECO:0007669"/>
    <property type="project" value="UniProtKB-KW"/>
</dbReference>
<dbReference type="Proteomes" id="UP000799302">
    <property type="component" value="Unassembled WGS sequence"/>
</dbReference>
<protein>
    <recommendedName>
        <fullName evidence="3">Ribokinase</fullName>
        <ecNumber evidence="2">2.7.1.15</ecNumber>
    </recommendedName>
</protein>
<evidence type="ECO:0000256" key="6">
    <source>
        <dbReference type="ARBA" id="ARBA00022741"/>
    </source>
</evidence>
<dbReference type="EMBL" id="MU004231">
    <property type="protein sequence ID" value="KAF2673837.1"/>
    <property type="molecule type" value="Genomic_DNA"/>
</dbReference>
<dbReference type="InterPro" id="IPR011877">
    <property type="entry name" value="Ribokinase"/>
</dbReference>
<dbReference type="EC" id="2.7.1.15" evidence="2"/>
<keyword evidence="15" id="KW-1185">Reference proteome</keyword>
<dbReference type="InterPro" id="IPR029056">
    <property type="entry name" value="Ribokinase-like"/>
</dbReference>
<feature type="domain" description="Carbohydrate kinase PfkB" evidence="13">
    <location>
        <begin position="2"/>
        <end position="322"/>
    </location>
</feature>
<keyword evidence="5" id="KW-0479">Metal-binding</keyword>
<keyword evidence="9" id="KW-0460">Magnesium</keyword>
<evidence type="ECO:0000256" key="12">
    <source>
        <dbReference type="RuleBase" id="RU003704"/>
    </source>
</evidence>
<keyword evidence="4 12" id="KW-0808">Transferase</keyword>
<evidence type="ECO:0000256" key="9">
    <source>
        <dbReference type="ARBA" id="ARBA00022842"/>
    </source>
</evidence>
<comment type="similarity">
    <text evidence="1 12">Belongs to the carbohydrate kinase PfkB family.</text>
</comment>
<dbReference type="CDD" id="cd01174">
    <property type="entry name" value="ribokinase"/>
    <property type="match status" value="1"/>
</dbReference>
<dbReference type="Pfam" id="PF00294">
    <property type="entry name" value="PfkB"/>
    <property type="match status" value="1"/>
</dbReference>
<feature type="non-terminal residue" evidence="14">
    <location>
        <position position="1"/>
    </location>
</feature>
<organism evidence="14 15">
    <name type="scientific">Microthyrium microscopicum</name>
    <dbReference type="NCBI Taxonomy" id="703497"/>
    <lineage>
        <taxon>Eukaryota</taxon>
        <taxon>Fungi</taxon>
        <taxon>Dikarya</taxon>
        <taxon>Ascomycota</taxon>
        <taxon>Pezizomycotina</taxon>
        <taxon>Dothideomycetes</taxon>
        <taxon>Dothideomycetes incertae sedis</taxon>
        <taxon>Microthyriales</taxon>
        <taxon>Microthyriaceae</taxon>
        <taxon>Microthyrium</taxon>
    </lineage>
</organism>
<keyword evidence="10" id="KW-0630">Potassium</keyword>
<dbReference type="HAMAP" id="MF_01987">
    <property type="entry name" value="Ribokinase"/>
    <property type="match status" value="1"/>
</dbReference>
<dbReference type="GO" id="GO:0004747">
    <property type="term" value="F:ribokinase activity"/>
    <property type="evidence" value="ECO:0007669"/>
    <property type="project" value="UniProtKB-EC"/>
</dbReference>
<evidence type="ECO:0000313" key="15">
    <source>
        <dbReference type="Proteomes" id="UP000799302"/>
    </source>
</evidence>
<evidence type="ECO:0000256" key="2">
    <source>
        <dbReference type="ARBA" id="ARBA00012035"/>
    </source>
</evidence>
<keyword evidence="6" id="KW-0547">Nucleotide-binding</keyword>
<dbReference type="OrthoDB" id="415590at2759"/>
<evidence type="ECO:0000256" key="3">
    <source>
        <dbReference type="ARBA" id="ARBA00016943"/>
    </source>
</evidence>
<keyword evidence="7 12" id="KW-0418">Kinase</keyword>
<evidence type="ECO:0000256" key="8">
    <source>
        <dbReference type="ARBA" id="ARBA00022840"/>
    </source>
</evidence>
<evidence type="ECO:0000256" key="5">
    <source>
        <dbReference type="ARBA" id="ARBA00022723"/>
    </source>
</evidence>
<keyword evidence="11" id="KW-0119">Carbohydrate metabolism</keyword>
<dbReference type="GO" id="GO:0005524">
    <property type="term" value="F:ATP binding"/>
    <property type="evidence" value="ECO:0007669"/>
    <property type="project" value="UniProtKB-KW"/>
</dbReference>
<gene>
    <name evidence="14" type="ORF">BT63DRAFT_361398</name>
</gene>